<dbReference type="RefSeq" id="WP_131236335.1">
    <property type="nucleotide sequence ID" value="NZ_SJTH01000005.1"/>
</dbReference>
<reference evidence="2 3" key="1">
    <citation type="submission" date="2019-03" db="EMBL/GenBank/DDBJ databases">
        <authorList>
            <person name="Jensen L."/>
            <person name="Storgaard J."/>
            <person name="Sulaj E."/>
            <person name="Schramm A."/>
            <person name="Marshall I.P.G."/>
        </authorList>
    </citation>
    <scope>NUCLEOTIDE SEQUENCE [LARGE SCALE GENOMIC DNA]</scope>
    <source>
        <strain evidence="2 3">2017H2G3</strain>
    </source>
</reference>
<keyword evidence="3" id="KW-1185">Reference proteome</keyword>
<keyword evidence="1" id="KW-1133">Transmembrane helix</keyword>
<proteinExistence type="predicted"/>
<name>A0A4R1AXA6_9BACI</name>
<accession>A0A4R1AXA6</accession>
<feature type="transmembrane region" description="Helical" evidence="1">
    <location>
        <begin position="39"/>
        <end position="62"/>
    </location>
</feature>
<keyword evidence="1" id="KW-0812">Transmembrane</keyword>
<evidence type="ECO:0000313" key="2">
    <source>
        <dbReference type="EMBL" id="TCJ05120.1"/>
    </source>
</evidence>
<dbReference type="STRING" id="1742358.GCA_001439605_01857"/>
<comment type="caution">
    <text evidence="2">The sequence shown here is derived from an EMBL/GenBank/DDBJ whole genome shotgun (WGS) entry which is preliminary data.</text>
</comment>
<feature type="transmembrane region" description="Helical" evidence="1">
    <location>
        <begin position="7"/>
        <end position="27"/>
    </location>
</feature>
<protein>
    <submittedName>
        <fullName evidence="2">Uncharacterized protein</fullName>
    </submittedName>
</protein>
<evidence type="ECO:0000256" key="1">
    <source>
        <dbReference type="SAM" id="Phobius"/>
    </source>
</evidence>
<dbReference type="OrthoDB" id="2455375at2"/>
<dbReference type="EMBL" id="SJTH01000005">
    <property type="protein sequence ID" value="TCJ05120.1"/>
    <property type="molecule type" value="Genomic_DNA"/>
</dbReference>
<gene>
    <name evidence="2" type="ORF">E0Y62_05510</name>
</gene>
<organism evidence="2 3">
    <name type="scientific">Cytobacillus praedii</name>
    <dbReference type="NCBI Taxonomy" id="1742358"/>
    <lineage>
        <taxon>Bacteria</taxon>
        <taxon>Bacillati</taxon>
        <taxon>Bacillota</taxon>
        <taxon>Bacilli</taxon>
        <taxon>Bacillales</taxon>
        <taxon>Bacillaceae</taxon>
        <taxon>Cytobacillus</taxon>
    </lineage>
</organism>
<dbReference type="Proteomes" id="UP000293846">
    <property type="component" value="Unassembled WGS sequence"/>
</dbReference>
<feature type="transmembrane region" description="Helical" evidence="1">
    <location>
        <begin position="69"/>
        <end position="91"/>
    </location>
</feature>
<dbReference type="AlphaFoldDB" id="A0A4R1AXA6"/>
<keyword evidence="1" id="KW-0472">Membrane</keyword>
<sequence length="93" mass="10530">MKIFLVLSQILYILCTLPWLIIWGMSFMSFDNGFGLGNVSFVIAIGLYPVAVLICCIIAWILHVRKRRGALIVNLIPMLWILILGVPLFLINI</sequence>
<evidence type="ECO:0000313" key="3">
    <source>
        <dbReference type="Proteomes" id="UP000293846"/>
    </source>
</evidence>